<feature type="compositionally biased region" description="Basic residues" evidence="7">
    <location>
        <begin position="74"/>
        <end position="100"/>
    </location>
</feature>
<dbReference type="SUPFAM" id="SSF47370">
    <property type="entry name" value="Bromodomain"/>
    <property type="match status" value="1"/>
</dbReference>
<evidence type="ECO:0000259" key="8">
    <source>
        <dbReference type="PROSITE" id="PS50014"/>
    </source>
</evidence>
<dbReference type="InterPro" id="IPR051831">
    <property type="entry name" value="Bromodomain_contain_prot"/>
</dbReference>
<name>U5EPR5_9DIPT</name>
<dbReference type="Pfam" id="PF00439">
    <property type="entry name" value="Bromodomain"/>
    <property type="match status" value="1"/>
</dbReference>
<feature type="compositionally biased region" description="Low complexity" evidence="7">
    <location>
        <begin position="170"/>
        <end position="191"/>
    </location>
</feature>
<feature type="compositionally biased region" description="Basic and acidic residues" evidence="7">
    <location>
        <begin position="12"/>
        <end position="22"/>
    </location>
</feature>
<dbReference type="SMART" id="SM00297">
    <property type="entry name" value="BROMO"/>
    <property type="match status" value="1"/>
</dbReference>
<reference evidence="9" key="1">
    <citation type="journal article" date="2014" name="Insect Biochem. Mol. Biol.">
        <title>An insight into the sialome of the frog biting fly, Corethrella appendiculata.</title>
        <authorList>
            <person name="Ribeiro J.M.C."/>
            <person name="Chagas A.C."/>
            <person name="Pham V.M."/>
            <person name="Lounibos L.P."/>
            <person name="Calvo E."/>
        </authorList>
    </citation>
    <scope>NUCLEOTIDE SEQUENCE</scope>
    <source>
        <tissue evidence="9">Salivary glands</tissue>
    </source>
</reference>
<proteinExistence type="evidence at transcript level"/>
<keyword evidence="5" id="KW-0539">Nucleus</keyword>
<dbReference type="AlphaFoldDB" id="U5EPR5"/>
<feature type="compositionally biased region" description="Low complexity" evidence="7">
    <location>
        <begin position="763"/>
        <end position="775"/>
    </location>
</feature>
<evidence type="ECO:0000313" key="9">
    <source>
        <dbReference type="EMBL" id="JAB56261.1"/>
    </source>
</evidence>
<feature type="domain" description="Bromo" evidence="8">
    <location>
        <begin position="245"/>
        <end position="315"/>
    </location>
</feature>
<dbReference type="InterPro" id="IPR036427">
    <property type="entry name" value="Bromodomain-like_sf"/>
</dbReference>
<dbReference type="PANTHER" id="PTHR22881:SF27">
    <property type="entry name" value="BROMODOMAIN CONTAINING 7_9"/>
    <property type="match status" value="1"/>
</dbReference>
<feature type="compositionally biased region" description="Basic residues" evidence="7">
    <location>
        <begin position="1"/>
        <end position="11"/>
    </location>
</feature>
<evidence type="ECO:0000256" key="1">
    <source>
        <dbReference type="ARBA" id="ARBA00004123"/>
    </source>
</evidence>
<comment type="subcellular location">
    <subcellularLocation>
        <location evidence="1">Nucleus</location>
    </subcellularLocation>
</comment>
<dbReference type="PROSITE" id="PS50014">
    <property type="entry name" value="BROMODOMAIN_2"/>
    <property type="match status" value="1"/>
</dbReference>
<keyword evidence="2" id="KW-0805">Transcription regulation</keyword>
<dbReference type="PANTHER" id="PTHR22881">
    <property type="entry name" value="BROMODOMAIN CONTAINING PROTEIN"/>
    <property type="match status" value="1"/>
</dbReference>
<evidence type="ECO:0000256" key="3">
    <source>
        <dbReference type="ARBA" id="ARBA00023117"/>
    </source>
</evidence>
<dbReference type="Gene3D" id="1.20.920.10">
    <property type="entry name" value="Bromodomain-like"/>
    <property type="match status" value="1"/>
</dbReference>
<dbReference type="Pfam" id="PF12024">
    <property type="entry name" value="DUF3512"/>
    <property type="match status" value="1"/>
</dbReference>
<evidence type="ECO:0000256" key="5">
    <source>
        <dbReference type="ARBA" id="ARBA00023242"/>
    </source>
</evidence>
<dbReference type="GO" id="GO:0005634">
    <property type="term" value="C:nucleus"/>
    <property type="evidence" value="ECO:0007669"/>
    <property type="project" value="UniProtKB-SubCell"/>
</dbReference>
<dbReference type="GO" id="GO:0006357">
    <property type="term" value="P:regulation of transcription by RNA polymerase II"/>
    <property type="evidence" value="ECO:0007669"/>
    <property type="project" value="TreeGrafter"/>
</dbReference>
<evidence type="ECO:0000256" key="4">
    <source>
        <dbReference type="ARBA" id="ARBA00023163"/>
    </source>
</evidence>
<evidence type="ECO:0000256" key="7">
    <source>
        <dbReference type="SAM" id="MobiDB-lite"/>
    </source>
</evidence>
<keyword evidence="3 6" id="KW-0103">Bromodomain</keyword>
<feature type="region of interest" description="Disordered" evidence="7">
    <location>
        <begin position="751"/>
        <end position="775"/>
    </location>
</feature>
<dbReference type="EMBL" id="GANO01003610">
    <property type="protein sequence ID" value="JAB56261.1"/>
    <property type="molecule type" value="mRNA"/>
</dbReference>
<protein>
    <submittedName>
        <fullName evidence="9">Putative irf-2-binding protein celtix-1</fullName>
    </submittedName>
</protein>
<accession>U5EPR5</accession>
<dbReference type="PRINTS" id="PR00503">
    <property type="entry name" value="BROMODOMAIN"/>
</dbReference>
<feature type="region of interest" description="Disordered" evidence="7">
    <location>
        <begin position="1"/>
        <end position="119"/>
    </location>
</feature>
<keyword evidence="4" id="KW-0804">Transcription</keyword>
<evidence type="ECO:0000256" key="6">
    <source>
        <dbReference type="PROSITE-ProRule" id="PRU00035"/>
    </source>
</evidence>
<dbReference type="InterPro" id="IPR021900">
    <property type="entry name" value="DUF3512"/>
</dbReference>
<sequence>MGSKKHKKHKSERKEREEKYLDLNRPPSLKLILKVSGNSSTPEHSNNSPAYGVSEAGGGLVANAFTGEYSGAERHKKSKKKKKKKDREKKHKHHKEKRRHRDDSSQEDFSIGDESQPVPEMNTMFYTSLTTSNSVASSPVTRPLIPIKSPLADGDSIELSIQTACDKNRPPSSIDSPMISPASASIQSPLSHDMKMESQDSKSMLEIPRPSSTDSGREQRSCVIKLKQSRSPLAKLLDHLLKALEKRDPHQFFAWPVTDDIAPGYSTIITKPMDFSTIRQKIDDNEYTTLNEFSDDFKLMCENAIKYNHSETVYHKAAKKLLHVGAKLLQPESLLRSLRPLMIYMRELSFKELGFELPSENENQENDQIHTIDSADEAVAAAVDENINAQIEEEEEKRKQIRLENNPKSKYEAFVDDLTPDEVLQQVQNAAENARKRVLKRKHAHKMGFLRQNKDGTTSMKILLDAENEGPEKVISLGAFTGKLQQGTGQLQGFHEDRRNTAKIVKPLNYGAFSSFAPIFDSRFSNLTKDESEMILGTYGDETGADYAESMVCFTKDSQYASVLANGLLDLLTNGEHRKTMATLMENQRQKTEEKVIEKTFPDAETKENLEKYSNVKINFDNLRSLESLGVDVKFLNDFENSMTNGENVNAKISDSLNSNSELLEKLHQMQQDRLSAPLPLHLSHIQHACPSEIQLAHQITSNITEIAKQLPPIAISSPHGIRKAIGLSNVGLESFQMPSSLPIISQQQLQNGSSMDIDEDSNASATTKNNTANSADIDSELRDFLGTGSSSVEHDSIEQMLMD</sequence>
<dbReference type="CDD" id="cd05513">
    <property type="entry name" value="Bromo_brd7_like"/>
    <property type="match status" value="1"/>
</dbReference>
<evidence type="ECO:0000256" key="2">
    <source>
        <dbReference type="ARBA" id="ARBA00023015"/>
    </source>
</evidence>
<organism evidence="9">
    <name type="scientific">Corethrella appendiculata</name>
    <dbReference type="NCBI Taxonomy" id="1370023"/>
    <lineage>
        <taxon>Eukaryota</taxon>
        <taxon>Metazoa</taxon>
        <taxon>Ecdysozoa</taxon>
        <taxon>Arthropoda</taxon>
        <taxon>Hexapoda</taxon>
        <taxon>Insecta</taxon>
        <taxon>Pterygota</taxon>
        <taxon>Neoptera</taxon>
        <taxon>Endopterygota</taxon>
        <taxon>Diptera</taxon>
        <taxon>Nematocera</taxon>
        <taxon>Culicoidea</taxon>
        <taxon>Chaoboridae</taxon>
        <taxon>Corethrella</taxon>
    </lineage>
</organism>
<feature type="region of interest" description="Disordered" evidence="7">
    <location>
        <begin position="165"/>
        <end position="220"/>
    </location>
</feature>
<feature type="compositionally biased region" description="Polar residues" evidence="7">
    <location>
        <begin position="36"/>
        <end position="49"/>
    </location>
</feature>
<dbReference type="InterPro" id="IPR001487">
    <property type="entry name" value="Bromodomain"/>
</dbReference>